<dbReference type="SMART" id="SM00490">
    <property type="entry name" value="HELICc"/>
    <property type="match status" value="1"/>
</dbReference>
<evidence type="ECO:0000313" key="17">
    <source>
        <dbReference type="EMBL" id="HGZ79947.1"/>
    </source>
</evidence>
<dbReference type="GO" id="GO:0016757">
    <property type="term" value="F:glycosyltransferase activity"/>
    <property type="evidence" value="ECO:0007669"/>
    <property type="project" value="UniProtKB-UniRule"/>
</dbReference>
<evidence type="ECO:0000256" key="10">
    <source>
        <dbReference type="ARBA" id="ARBA00034617"/>
    </source>
</evidence>
<dbReference type="GO" id="GO:0006310">
    <property type="term" value="P:DNA recombination"/>
    <property type="evidence" value="ECO:0007669"/>
    <property type="project" value="TreeGrafter"/>
</dbReference>
<comment type="catalytic activity">
    <reaction evidence="12">
        <text>a thymidine in DNA + NAD(+) = an N-(ADP-alpha-D-ribosyl)-thymidine in DNA + nicotinamide + H(+)</text>
        <dbReference type="Rhea" id="RHEA:71651"/>
        <dbReference type="Rhea" id="RHEA-COMP:13556"/>
        <dbReference type="Rhea" id="RHEA-COMP:18051"/>
        <dbReference type="ChEBI" id="CHEBI:15378"/>
        <dbReference type="ChEBI" id="CHEBI:17154"/>
        <dbReference type="ChEBI" id="CHEBI:57540"/>
        <dbReference type="ChEBI" id="CHEBI:137386"/>
        <dbReference type="ChEBI" id="CHEBI:191199"/>
    </reaction>
</comment>
<keyword evidence="2 12" id="KW-1277">Toxin-antitoxin system</keyword>
<dbReference type="GO" id="GO:0030894">
    <property type="term" value="C:replisome"/>
    <property type="evidence" value="ECO:0007669"/>
    <property type="project" value="TreeGrafter"/>
</dbReference>
<proteinExistence type="inferred from homology"/>
<evidence type="ECO:0000256" key="9">
    <source>
        <dbReference type="ARBA" id="ARBA00023235"/>
    </source>
</evidence>
<keyword evidence="9" id="KW-0413">Isomerase</keyword>
<evidence type="ECO:0000256" key="6">
    <source>
        <dbReference type="ARBA" id="ARBA00022741"/>
    </source>
</evidence>
<dbReference type="SMART" id="SM00487">
    <property type="entry name" value="DEXDc"/>
    <property type="match status" value="1"/>
</dbReference>
<feature type="binding site" evidence="12">
    <location>
        <begin position="1258"/>
        <end position="1260"/>
    </location>
    <ligand>
        <name>NAD(+)</name>
        <dbReference type="ChEBI" id="CHEBI:57540"/>
    </ligand>
</feature>
<dbReference type="GO" id="GO:0016779">
    <property type="term" value="F:nucleotidyltransferase activity"/>
    <property type="evidence" value="ECO:0007669"/>
    <property type="project" value="UniProtKB-UniRule"/>
</dbReference>
<keyword evidence="4 12" id="KW-0808">Transferase</keyword>
<dbReference type="Pfam" id="PF00270">
    <property type="entry name" value="DEAD"/>
    <property type="match status" value="1"/>
</dbReference>
<feature type="region of interest" description="Disordered" evidence="13">
    <location>
        <begin position="1"/>
        <end position="21"/>
    </location>
</feature>
<evidence type="ECO:0000256" key="7">
    <source>
        <dbReference type="ARBA" id="ARBA00022840"/>
    </source>
</evidence>
<feature type="domain" description="Helicase C-terminal" evidence="15">
    <location>
        <begin position="697"/>
        <end position="857"/>
    </location>
</feature>
<feature type="active site" description="Proton acceptor" evidence="12">
    <location>
        <position position="1293"/>
    </location>
</feature>
<protein>
    <recommendedName>
        <fullName evidence="11">DNA 3'-5' helicase</fullName>
        <ecNumber evidence="11">5.6.2.4</ecNumber>
    </recommendedName>
</protein>
<reference evidence="17" key="1">
    <citation type="journal article" date="2020" name="mSystems">
        <title>Genome- and Community-Level Interaction Insights into Carbon Utilization and Element Cycling Functions of Hydrothermarchaeota in Hydrothermal Sediment.</title>
        <authorList>
            <person name="Zhou Z."/>
            <person name="Liu Y."/>
            <person name="Xu W."/>
            <person name="Pan J."/>
            <person name="Luo Z.H."/>
            <person name="Li M."/>
        </authorList>
    </citation>
    <scope>NUCLEOTIDE SEQUENCE [LARGE SCALE GENOMIC DNA]</scope>
    <source>
        <strain evidence="17">SpSt-86</strain>
    </source>
</reference>
<gene>
    <name evidence="17" type="ORF">ENW55_08180</name>
</gene>
<dbReference type="GO" id="GO:0005737">
    <property type="term" value="C:cytoplasm"/>
    <property type="evidence" value="ECO:0007669"/>
    <property type="project" value="TreeGrafter"/>
</dbReference>
<feature type="domain" description="Helicase ATP-binding" evidence="14">
    <location>
        <begin position="473"/>
        <end position="657"/>
    </location>
</feature>
<dbReference type="PANTHER" id="PTHR13710">
    <property type="entry name" value="DNA HELICASE RECQ FAMILY MEMBER"/>
    <property type="match status" value="1"/>
</dbReference>
<feature type="active site" evidence="12">
    <location>
        <position position="1392"/>
    </location>
</feature>
<dbReference type="InterPro" id="IPR001650">
    <property type="entry name" value="Helicase_C-like"/>
</dbReference>
<dbReference type="PROSITE" id="PS51194">
    <property type="entry name" value="HELICASE_CTER"/>
    <property type="match status" value="1"/>
</dbReference>
<sequence length="1448" mass="167291">MIYSFMKKTSGGANMPTQQSGPWHKRYAVASFAADSVGRLIDEHSADVLSPFGSHVLKQLVRLRRGFTIDVTGTSTDEDARFAGAVLAKIAQRGFPAPCSVKLERFLLESCKQTGLFDYLQLERAGTISFKITDFPENLPDLLKAIFFTELLLGDSDVQSLLELYRSLQTPAEMEFFDIFLRKCPNPGLSLFLVPQRPIRTMIRLTRPIKEIESNIVERCVDFALEVPDTIKGDWLKLAVEIDEDPHRNQVRDEPGDQMDKLLKDNGWKVIRMSTKQRGNWQKVASELVKVLCNVITDRTLRAVKSLKNDISELQRRALTDLVLMPIAESQILLLVARWLYAKGSASLRIYNAQDLNLQPVLSSVDNYLTHLENLFGLKNFGRPTLVNTEKTADALYFLLPSPQFWSYLNSKNIVLVNPTVVFSEYEDPLLWNALPRPVPNNVHEELLRKSLTFFLQNLFRKVRFREGQLDIVEKCLRLEPVVGLLPTAAGKSLCYQLSGLLQPGFTLVVQPLRSLMWDQQDNLDSIGIHRSTALMSHAEVTPDEELRMREEGYRAIEQGYRFFVFISPERFQIPEFREQVKRFVINQPIPYCVVDEAHCVSEWGHDFRPSYLNLGRVVGNLCDHRGYRPVIVALTGTASQNVLTDILRELEILDPNAVISPRTFDRSELAFEVIRVRANERYTYLLSLLKGLINYQPGQVMNDVPSGLIFTYFVNDSQLGVSQLKKVLLNAVPEMTGKIEIYSGRKPKSFVGQDVDWELKKIELQQKFKRDEVPIMVCTHSFGMGIDKPNVRFTIHAMLPRSLEEFYQQAGRAGRDGEGSRCFIIFVDDQPKLADEILDPLKVPIEKTDTLVRGVSRVQQSDILRNIWFLRNSFLGKNDDKRIVDSLWEHLQKYLPVREGDRNSVEVPFNFLQARSITELDSFEQAQQALEKAIYRLLAVGAIEDYEKDYSKGVFVVYLTRHSVQGLSDRFKKYLSRYATEGEVKKYLPEVSEDYVEAVKTYAHRMVDFVYDHIERRRRRAMWEMLQAARDPVKFREQLMAYLEESQFTKPIKELTKRVVPEEWFRLIDQAEGVDGLVKLFGACRRQLEEFPEHPGLLLLTGFCRLHYGDESLRDIGNAFTVLRESYPKIDRQEVARSLLERIKTRFPGVLDKVLLVILGSDSSLEMVRFCYSEAPSYSDSYRRALFMLVEHILNGLRDGFRNDNYELDSEVPQKVVFEPETEYLMQVEHNTPNRDTSMESQLKSFVEQKRIENLVHFTIARNLPSILKYGLMSRLELEKRGLETVINDLNRYDGHTNAVNLSVSFPNYKMFYRIKNEHPSELWVMILLEPSIIWEKRCAFTKKNAASKEMAQIPLEQKMTVDAFLSMFENENLRRELDLPEHYPTDPQAEVLVFDVIEPRYIKRIVVETESDKQILMDQFGLKDSMVSVEPAYFRPREDWVHWKGV</sequence>
<evidence type="ECO:0000256" key="5">
    <source>
        <dbReference type="ARBA" id="ARBA00022695"/>
    </source>
</evidence>
<feature type="binding site" evidence="12">
    <location>
        <position position="1293"/>
    </location>
    <ligand>
        <name>NAD(+)</name>
        <dbReference type="ChEBI" id="CHEBI:57540"/>
    </ligand>
</feature>
<keyword evidence="5 12" id="KW-0548">Nucleotidyltransferase</keyword>
<organism evidence="17">
    <name type="scientific">Pseudothermotoga hypogea</name>
    <dbReference type="NCBI Taxonomy" id="57487"/>
    <lineage>
        <taxon>Bacteria</taxon>
        <taxon>Thermotogati</taxon>
        <taxon>Thermotogota</taxon>
        <taxon>Thermotogae</taxon>
        <taxon>Thermotogales</taxon>
        <taxon>Thermotogaceae</taxon>
        <taxon>Pseudothermotoga</taxon>
    </lineage>
</organism>
<comment type="catalytic activity">
    <reaction evidence="10">
        <text>Couples ATP hydrolysis with the unwinding of duplex DNA by translocating in the 3'-5' direction.</text>
        <dbReference type="EC" id="5.6.2.4"/>
    </reaction>
</comment>
<keyword evidence="3 12" id="KW-0328">Glycosyltransferase</keyword>
<evidence type="ECO:0000256" key="1">
    <source>
        <dbReference type="ARBA" id="ARBA00005446"/>
    </source>
</evidence>
<keyword evidence="8 12" id="KW-0238">DNA-binding</keyword>
<dbReference type="InterPro" id="IPR014001">
    <property type="entry name" value="Helicase_ATP-bd"/>
</dbReference>
<evidence type="ECO:0000256" key="3">
    <source>
        <dbReference type="ARBA" id="ARBA00022676"/>
    </source>
</evidence>
<evidence type="ECO:0000256" key="4">
    <source>
        <dbReference type="ARBA" id="ARBA00022679"/>
    </source>
</evidence>
<dbReference type="GO" id="GO:0003677">
    <property type="term" value="F:DNA binding"/>
    <property type="evidence" value="ECO:0007669"/>
    <property type="project" value="UniProtKB-UniRule"/>
</dbReference>
<dbReference type="PROSITE" id="PS51192">
    <property type="entry name" value="HELICASE_ATP_BIND_1"/>
    <property type="match status" value="1"/>
</dbReference>
<dbReference type="GO" id="GO:0006281">
    <property type="term" value="P:DNA repair"/>
    <property type="evidence" value="ECO:0007669"/>
    <property type="project" value="TreeGrafter"/>
</dbReference>
<evidence type="ECO:0000259" key="16">
    <source>
        <dbReference type="PROSITE" id="PS52018"/>
    </source>
</evidence>
<evidence type="ECO:0000256" key="2">
    <source>
        <dbReference type="ARBA" id="ARBA00022649"/>
    </source>
</evidence>
<dbReference type="InterPro" id="IPR029494">
    <property type="entry name" value="DarT"/>
</dbReference>
<evidence type="ECO:0000256" key="12">
    <source>
        <dbReference type="PROSITE-ProRule" id="PRU01362"/>
    </source>
</evidence>
<accession>A0A832MQA7</accession>
<name>A0A832MQA7_9THEM</name>
<feature type="domain" description="DarT" evidence="16">
    <location>
        <begin position="1254"/>
        <end position="1437"/>
    </location>
</feature>
<evidence type="ECO:0000259" key="15">
    <source>
        <dbReference type="PROSITE" id="PS51194"/>
    </source>
</evidence>
<dbReference type="CDD" id="cd17920">
    <property type="entry name" value="DEXHc_RecQ"/>
    <property type="match status" value="1"/>
</dbReference>
<dbReference type="Gene3D" id="3.40.50.300">
    <property type="entry name" value="P-loop containing nucleotide triphosphate hydrolases"/>
    <property type="match status" value="2"/>
</dbReference>
<evidence type="ECO:0000259" key="14">
    <source>
        <dbReference type="PROSITE" id="PS51192"/>
    </source>
</evidence>
<dbReference type="Pfam" id="PF00271">
    <property type="entry name" value="Helicase_C"/>
    <property type="match status" value="1"/>
</dbReference>
<comment type="similarity">
    <text evidence="12">Belongs to the DarT ADP-ribosyltransferase family.</text>
</comment>
<dbReference type="EC" id="5.6.2.4" evidence="11"/>
<feature type="compositionally biased region" description="Polar residues" evidence="13">
    <location>
        <begin position="11"/>
        <end position="21"/>
    </location>
</feature>
<comment type="caution">
    <text evidence="12">Lacks conserved residue(s) required for the propagation of feature annotation.</text>
</comment>
<dbReference type="GO" id="GO:0043590">
    <property type="term" value="C:bacterial nucleoid"/>
    <property type="evidence" value="ECO:0007669"/>
    <property type="project" value="TreeGrafter"/>
</dbReference>
<dbReference type="InterPro" id="IPR027417">
    <property type="entry name" value="P-loop_NTPase"/>
</dbReference>
<dbReference type="Pfam" id="PF14487">
    <property type="entry name" value="DarT"/>
    <property type="match status" value="1"/>
</dbReference>
<comment type="caution">
    <text evidence="17">The sequence shown here is derived from an EMBL/GenBank/DDBJ whole genome shotgun (WGS) entry which is preliminary data.</text>
</comment>
<dbReference type="SUPFAM" id="SSF52540">
    <property type="entry name" value="P-loop containing nucleoside triphosphate hydrolases"/>
    <property type="match status" value="1"/>
</dbReference>
<dbReference type="PANTHER" id="PTHR13710:SF105">
    <property type="entry name" value="ATP-DEPENDENT DNA HELICASE Q1"/>
    <property type="match status" value="1"/>
</dbReference>
<dbReference type="GO" id="GO:0005524">
    <property type="term" value="F:ATP binding"/>
    <property type="evidence" value="ECO:0007669"/>
    <property type="project" value="UniProtKB-KW"/>
</dbReference>
<dbReference type="PROSITE" id="PS52018">
    <property type="entry name" value="DART"/>
    <property type="match status" value="1"/>
</dbReference>
<evidence type="ECO:0000256" key="13">
    <source>
        <dbReference type="SAM" id="MobiDB-lite"/>
    </source>
</evidence>
<evidence type="ECO:0000256" key="11">
    <source>
        <dbReference type="ARBA" id="ARBA00034808"/>
    </source>
</evidence>
<dbReference type="GO" id="GO:0043138">
    <property type="term" value="F:3'-5' DNA helicase activity"/>
    <property type="evidence" value="ECO:0007669"/>
    <property type="project" value="UniProtKB-EC"/>
</dbReference>
<dbReference type="EMBL" id="DTKQ01000053">
    <property type="protein sequence ID" value="HGZ79947.1"/>
    <property type="molecule type" value="Genomic_DNA"/>
</dbReference>
<keyword evidence="6" id="KW-0547">Nucleotide-binding</keyword>
<comment type="similarity">
    <text evidence="1">Belongs to the helicase family. RecQ subfamily.</text>
</comment>
<dbReference type="GO" id="GO:0009378">
    <property type="term" value="F:four-way junction helicase activity"/>
    <property type="evidence" value="ECO:0007669"/>
    <property type="project" value="TreeGrafter"/>
</dbReference>
<evidence type="ECO:0000256" key="8">
    <source>
        <dbReference type="ARBA" id="ARBA00023125"/>
    </source>
</evidence>
<keyword evidence="7" id="KW-0067">ATP-binding</keyword>
<dbReference type="InterPro" id="IPR011545">
    <property type="entry name" value="DEAD/DEAH_box_helicase_dom"/>
</dbReference>